<name>D3AAN9_9FIRM</name>
<accession>D3AAN9</accession>
<evidence type="ECO:0008006" key="3">
    <source>
        <dbReference type="Google" id="ProtNLM"/>
    </source>
</evidence>
<gene>
    <name evidence="1" type="ORF">CLOSTHATH_00660</name>
</gene>
<organism evidence="1 2">
    <name type="scientific">Hungatella hathewayi DSM 13479</name>
    <dbReference type="NCBI Taxonomy" id="566550"/>
    <lineage>
        <taxon>Bacteria</taxon>
        <taxon>Bacillati</taxon>
        <taxon>Bacillota</taxon>
        <taxon>Clostridia</taxon>
        <taxon>Lachnospirales</taxon>
        <taxon>Lachnospiraceae</taxon>
        <taxon>Hungatella</taxon>
    </lineage>
</organism>
<dbReference type="RefSeq" id="WP_006771216.1">
    <property type="nucleotide sequence ID" value="NZ_GG667612.1"/>
</dbReference>
<dbReference type="GeneID" id="93152499"/>
<evidence type="ECO:0000313" key="2">
    <source>
        <dbReference type="Proteomes" id="UP000004968"/>
    </source>
</evidence>
<sequence length="192" mass="22489">MAVDLREETANYLLNNCFLIGTLENMREKYFDVINHENDYRELFRPLGYTLVIHKALRVVQVISRYLSGRVELKKYESILLLILRLLYVQKRESLSTNENQVLVTVEEIKDEYDKLSFPRKLDQQLLTDGLRTLKRYNLAAAIDKLGDLTARIQVYPSVMLAMPETHIKEAAEKTREYLLLYTKAVEEGDQE</sequence>
<evidence type="ECO:0000313" key="1">
    <source>
        <dbReference type="EMBL" id="EFD01121.1"/>
    </source>
</evidence>
<protein>
    <recommendedName>
        <fullName evidence="3">DUF4194 domain-containing protein</fullName>
    </recommendedName>
</protein>
<dbReference type="Proteomes" id="UP000004968">
    <property type="component" value="Unassembled WGS sequence"/>
</dbReference>
<dbReference type="AlphaFoldDB" id="D3AAN9"/>
<dbReference type="Pfam" id="PF13835">
    <property type="entry name" value="DUF4194"/>
    <property type="match status" value="1"/>
</dbReference>
<comment type="caution">
    <text evidence="1">The sequence shown here is derived from an EMBL/GenBank/DDBJ whole genome shotgun (WGS) entry which is preliminary data.</text>
</comment>
<dbReference type="EMBL" id="ACIO01000039">
    <property type="protein sequence ID" value="EFD01121.1"/>
    <property type="molecule type" value="Genomic_DNA"/>
</dbReference>
<dbReference type="HOGENOM" id="CLU_084423_1_0_9"/>
<dbReference type="InterPro" id="IPR025449">
    <property type="entry name" value="JetB"/>
</dbReference>
<reference evidence="1 2" key="1">
    <citation type="submission" date="2010-01" db="EMBL/GenBank/DDBJ databases">
        <authorList>
            <person name="Weinstock G."/>
            <person name="Sodergren E."/>
            <person name="Clifton S."/>
            <person name="Fulton L."/>
            <person name="Fulton B."/>
            <person name="Courtney L."/>
            <person name="Fronick C."/>
            <person name="Harrison M."/>
            <person name="Strong C."/>
            <person name="Farmer C."/>
            <person name="Delahaunty K."/>
            <person name="Markovic C."/>
            <person name="Hall O."/>
            <person name="Minx P."/>
            <person name="Tomlinson C."/>
            <person name="Mitreva M."/>
            <person name="Nelson J."/>
            <person name="Hou S."/>
            <person name="Wollam A."/>
            <person name="Pepin K.H."/>
            <person name="Johnson M."/>
            <person name="Bhonagiri V."/>
            <person name="Nash W.E."/>
            <person name="Warren W."/>
            <person name="Chinwalla A."/>
            <person name="Mardis E.R."/>
            <person name="Wilson R.K."/>
        </authorList>
    </citation>
    <scope>NUCLEOTIDE SEQUENCE [LARGE SCALE GENOMIC DNA]</scope>
    <source>
        <strain evidence="1 2">DSM 13479</strain>
    </source>
</reference>
<proteinExistence type="predicted"/>